<keyword evidence="5 6" id="KW-0687">Ribonucleoprotein</keyword>
<name>A0ABU5HB30_9BACT</name>
<accession>A0ABU5HB30</accession>
<dbReference type="PROSITE" id="PS00050">
    <property type="entry name" value="RIBOSOMAL_L23"/>
    <property type="match status" value="1"/>
</dbReference>
<dbReference type="InterPro" id="IPR013025">
    <property type="entry name" value="Ribosomal_uL23-like"/>
</dbReference>
<evidence type="ECO:0000256" key="2">
    <source>
        <dbReference type="ARBA" id="ARBA00022730"/>
    </source>
</evidence>
<comment type="function">
    <text evidence="6">One of the early assembly proteins it binds 23S rRNA. One of the proteins that surrounds the polypeptide exit tunnel on the outside of the ribosome. Forms the main docking site for trigger factor binding to the ribosome.</text>
</comment>
<dbReference type="NCBIfam" id="NF004366">
    <property type="entry name" value="PRK05738.3-2"/>
    <property type="match status" value="1"/>
</dbReference>
<keyword evidence="9" id="KW-1185">Reference proteome</keyword>
<organism evidence="8 9">
    <name type="scientific">Hyalangium rubrum</name>
    <dbReference type="NCBI Taxonomy" id="3103134"/>
    <lineage>
        <taxon>Bacteria</taxon>
        <taxon>Pseudomonadati</taxon>
        <taxon>Myxococcota</taxon>
        <taxon>Myxococcia</taxon>
        <taxon>Myxococcales</taxon>
        <taxon>Cystobacterineae</taxon>
        <taxon>Archangiaceae</taxon>
        <taxon>Hyalangium</taxon>
    </lineage>
</organism>
<evidence type="ECO:0000256" key="4">
    <source>
        <dbReference type="ARBA" id="ARBA00022980"/>
    </source>
</evidence>
<evidence type="ECO:0000313" key="9">
    <source>
        <dbReference type="Proteomes" id="UP001291309"/>
    </source>
</evidence>
<evidence type="ECO:0000256" key="5">
    <source>
        <dbReference type="ARBA" id="ARBA00023274"/>
    </source>
</evidence>
<evidence type="ECO:0000256" key="7">
    <source>
        <dbReference type="RuleBase" id="RU003934"/>
    </source>
</evidence>
<keyword evidence="2 6" id="KW-0699">rRNA-binding</keyword>
<comment type="similarity">
    <text evidence="1 6 7">Belongs to the universal ribosomal protein uL23 family.</text>
</comment>
<dbReference type="InterPro" id="IPR012678">
    <property type="entry name" value="Ribosomal_uL23/eL15/eS24_sf"/>
</dbReference>
<dbReference type="Pfam" id="PF00276">
    <property type="entry name" value="Ribosomal_L23"/>
    <property type="match status" value="1"/>
</dbReference>
<dbReference type="Proteomes" id="UP001291309">
    <property type="component" value="Unassembled WGS sequence"/>
</dbReference>
<dbReference type="InterPro" id="IPR012677">
    <property type="entry name" value="Nucleotide-bd_a/b_plait_sf"/>
</dbReference>
<gene>
    <name evidence="6" type="primary">rplW</name>
    <name evidence="8" type="ORF">SYV04_30055</name>
</gene>
<dbReference type="Gene3D" id="3.30.70.330">
    <property type="match status" value="1"/>
</dbReference>
<keyword evidence="3 6" id="KW-0694">RNA-binding</keyword>
<dbReference type="SUPFAM" id="SSF54189">
    <property type="entry name" value="Ribosomal proteins S24e, L23 and L15e"/>
    <property type="match status" value="1"/>
</dbReference>
<comment type="subunit">
    <text evidence="6">Part of the 50S ribosomal subunit. Contacts protein L29, and trigger factor when it is bound to the ribosome.</text>
</comment>
<evidence type="ECO:0000256" key="6">
    <source>
        <dbReference type="HAMAP-Rule" id="MF_01369"/>
    </source>
</evidence>
<keyword evidence="4 6" id="KW-0689">Ribosomal protein</keyword>
<dbReference type="GO" id="GO:0005840">
    <property type="term" value="C:ribosome"/>
    <property type="evidence" value="ECO:0007669"/>
    <property type="project" value="UniProtKB-KW"/>
</dbReference>
<protein>
    <recommendedName>
        <fullName evidence="6">Large ribosomal subunit protein uL23</fullName>
    </recommendedName>
</protein>
<dbReference type="NCBIfam" id="NF004359">
    <property type="entry name" value="PRK05738.1-3"/>
    <property type="match status" value="1"/>
</dbReference>
<proteinExistence type="inferred from homology"/>
<dbReference type="PANTHER" id="PTHR12059:SF5">
    <property type="entry name" value="LARGE RIBOSOMAL SUBUNIT PROTEIN UL23M"/>
    <property type="match status" value="1"/>
</dbReference>
<evidence type="ECO:0000256" key="1">
    <source>
        <dbReference type="ARBA" id="ARBA00006700"/>
    </source>
</evidence>
<evidence type="ECO:0000313" key="8">
    <source>
        <dbReference type="EMBL" id="MDY7230678.1"/>
    </source>
</evidence>
<dbReference type="PANTHER" id="PTHR12059">
    <property type="entry name" value="RIBOSOMAL PROTEIN L23-RELATED"/>
    <property type="match status" value="1"/>
</dbReference>
<evidence type="ECO:0000256" key="3">
    <source>
        <dbReference type="ARBA" id="ARBA00022884"/>
    </source>
</evidence>
<sequence>MNIHDVIKGPVITEKLDAAREKFRQYSFIVDKKATKVDVARAVASLFKVTVEGVRTNIVRGKIKRVGRSIGKRPNYKKAIVTLKEGDKIELFEGEAV</sequence>
<reference evidence="8 9" key="1">
    <citation type="submission" date="2023-12" db="EMBL/GenBank/DDBJ databases">
        <title>the genome sequence of Hyalangium sp. s54d21.</title>
        <authorList>
            <person name="Zhang X."/>
        </authorList>
    </citation>
    <scope>NUCLEOTIDE SEQUENCE [LARGE SCALE GENOMIC DNA]</scope>
    <source>
        <strain evidence="9">s54d21</strain>
    </source>
</reference>
<dbReference type="EMBL" id="JAXIVS010000012">
    <property type="protein sequence ID" value="MDY7230678.1"/>
    <property type="molecule type" value="Genomic_DNA"/>
</dbReference>
<comment type="caution">
    <text evidence="8">The sequence shown here is derived from an EMBL/GenBank/DDBJ whole genome shotgun (WGS) entry which is preliminary data.</text>
</comment>
<dbReference type="RefSeq" id="WP_321549398.1">
    <property type="nucleotide sequence ID" value="NZ_JAXIVS010000012.1"/>
</dbReference>
<dbReference type="HAMAP" id="MF_01369_B">
    <property type="entry name" value="Ribosomal_uL23_B"/>
    <property type="match status" value="1"/>
</dbReference>
<dbReference type="NCBIfam" id="NF004363">
    <property type="entry name" value="PRK05738.2-4"/>
    <property type="match status" value="1"/>
</dbReference>
<dbReference type="InterPro" id="IPR001014">
    <property type="entry name" value="Ribosomal_uL23_CS"/>
</dbReference>